<dbReference type="InterPro" id="IPR036412">
    <property type="entry name" value="HAD-like_sf"/>
</dbReference>
<organism evidence="2">
    <name type="scientific">hydrothermal vent metagenome</name>
    <dbReference type="NCBI Taxonomy" id="652676"/>
    <lineage>
        <taxon>unclassified sequences</taxon>
        <taxon>metagenomes</taxon>
        <taxon>ecological metagenomes</taxon>
    </lineage>
</organism>
<reference evidence="2" key="1">
    <citation type="submission" date="2016-10" db="EMBL/GenBank/DDBJ databases">
        <authorList>
            <person name="de Groot N.N."/>
        </authorList>
    </citation>
    <scope>NUCLEOTIDE SEQUENCE</scope>
</reference>
<evidence type="ECO:0000259" key="1">
    <source>
        <dbReference type="Pfam" id="PF03031"/>
    </source>
</evidence>
<name>A0A1W1D6H8_9ZZZZ</name>
<protein>
    <recommendedName>
        <fullName evidence="1">FCP1 homology domain-containing protein</fullName>
    </recommendedName>
</protein>
<dbReference type="EMBL" id="FPHQ01000082">
    <property type="protein sequence ID" value="SFV76231.1"/>
    <property type="molecule type" value="Genomic_DNA"/>
</dbReference>
<evidence type="ECO:0000313" key="2">
    <source>
        <dbReference type="EMBL" id="SFV76231.1"/>
    </source>
</evidence>
<dbReference type="InterPro" id="IPR023214">
    <property type="entry name" value="HAD_sf"/>
</dbReference>
<dbReference type="AlphaFoldDB" id="A0A1W1D6H8"/>
<dbReference type="Gene3D" id="3.40.50.1000">
    <property type="entry name" value="HAD superfamily/HAD-like"/>
    <property type="match status" value="1"/>
</dbReference>
<dbReference type="InterPro" id="IPR004274">
    <property type="entry name" value="FCP1_dom"/>
</dbReference>
<sequence length="173" mass="20252">MGKVMHIYFDLDNTLIDEKGETVRPGIFELLDSFKDNGIKLSIWTASVRERAEPILGELKLRPYFSDVVYRDDYDPDATWGSSRPKDIRFGDGDMLIDDSHNHIDFVKSIGRKGFRITPYISFIDPNPDPTELEQIHTIVLPDVPFKIKRDPWIKRTFKTLFRKKKKLPLWIN</sequence>
<gene>
    <name evidence="2" type="ORF">MNB_SUP05-10-132</name>
</gene>
<feature type="domain" description="FCP1 homology" evidence="1">
    <location>
        <begin position="8"/>
        <end position="137"/>
    </location>
</feature>
<accession>A0A1W1D6H8</accession>
<dbReference type="Pfam" id="PF03031">
    <property type="entry name" value="NIF"/>
    <property type="match status" value="1"/>
</dbReference>
<proteinExistence type="predicted"/>
<dbReference type="SUPFAM" id="SSF56784">
    <property type="entry name" value="HAD-like"/>
    <property type="match status" value="1"/>
</dbReference>